<keyword evidence="2" id="KW-1185">Reference proteome</keyword>
<evidence type="ECO:0000313" key="2">
    <source>
        <dbReference type="Proteomes" id="UP001062846"/>
    </source>
</evidence>
<reference evidence="1" key="1">
    <citation type="submission" date="2022-02" db="EMBL/GenBank/DDBJ databases">
        <title>Plant Genome Project.</title>
        <authorList>
            <person name="Zhang R.-G."/>
        </authorList>
    </citation>
    <scope>NUCLEOTIDE SEQUENCE</scope>
    <source>
        <strain evidence="1">AT1</strain>
    </source>
</reference>
<gene>
    <name evidence="1" type="ORF">RHMOL_Rhmol08G0062400</name>
</gene>
<name>A0ACC0MLF8_RHOML</name>
<dbReference type="EMBL" id="CM046395">
    <property type="protein sequence ID" value="KAI8541459.1"/>
    <property type="molecule type" value="Genomic_DNA"/>
</dbReference>
<sequence>MESYACALALYPLTPFLKSVKPTSRNTKPQPGLVSCRGKLCLHSDSSFNRKSSVSLFVSNQRWNGLKVRAASVPGNTGETQQSKDSVGTLKLGSMFAIWYLLNIYFNIYNKQVLKVYPFPATVTAFQFGCGTVLILLMWGLNLYPRPKVTRSQFAAILPLAVIHTMGNILTNISLGKVAVSFTHTIKAMEPFFTVVLSALFIGEWPSIWVVFSLVPIVGGVALASFTEASFNWIGFTSAMASNLTNQSRNVLSKKFMVNKEEALDNINLFSIITIISFLLLAPVAILMEGVKFSPSYLQFAANQGLNVRELCVRSLLAGFCFHTYQQVSYIILQMVSPVTHSVGNCVKRVVVIISSVIFFQTPVTPINSLGTAVALAGVFLYSRAKRIKPKAT</sequence>
<organism evidence="1 2">
    <name type="scientific">Rhododendron molle</name>
    <name type="common">Chinese azalea</name>
    <name type="synonym">Azalea mollis</name>
    <dbReference type="NCBI Taxonomy" id="49168"/>
    <lineage>
        <taxon>Eukaryota</taxon>
        <taxon>Viridiplantae</taxon>
        <taxon>Streptophyta</taxon>
        <taxon>Embryophyta</taxon>
        <taxon>Tracheophyta</taxon>
        <taxon>Spermatophyta</taxon>
        <taxon>Magnoliopsida</taxon>
        <taxon>eudicotyledons</taxon>
        <taxon>Gunneridae</taxon>
        <taxon>Pentapetalae</taxon>
        <taxon>asterids</taxon>
        <taxon>Ericales</taxon>
        <taxon>Ericaceae</taxon>
        <taxon>Ericoideae</taxon>
        <taxon>Rhodoreae</taxon>
        <taxon>Rhododendron</taxon>
    </lineage>
</organism>
<protein>
    <submittedName>
        <fullName evidence="1">Uncharacterized protein</fullName>
    </submittedName>
</protein>
<comment type="caution">
    <text evidence="1">The sequence shown here is derived from an EMBL/GenBank/DDBJ whole genome shotgun (WGS) entry which is preliminary data.</text>
</comment>
<accession>A0ACC0MLF8</accession>
<evidence type="ECO:0000313" key="1">
    <source>
        <dbReference type="EMBL" id="KAI8541459.1"/>
    </source>
</evidence>
<dbReference type="Proteomes" id="UP001062846">
    <property type="component" value="Chromosome 8"/>
</dbReference>
<proteinExistence type="predicted"/>